<feature type="domain" description="ABC transporter" evidence="7">
    <location>
        <begin position="5"/>
        <end position="243"/>
    </location>
</feature>
<sequence>MSTLLEMRDIRKGFAGVPVLRGVDFSLQAGEIHALVGHNGAGKSTLMKVLGGNYPDYEGEIRLAGEAIRLAAPREALARGIAIIYQDFSLVPDMTVAENIALGREPRGHFSGTVAHARLRERSRQEAERLGIALPMDVPVRRLGVGAQQLTEIVRACSQDVRILVMDEPTARLAPAERELLFATMRRMARERQVGIVYISHFLDEVCRLADRITIMRDGSVVETGAGSAYTVDSLAQLLVGHEIAAPASSAAPGEAAATDGMALEVRGLGVAGRPPADLAIRRGEIVGLAGLVGSGRTRFARALIGDVAGTGSVMVDGRALGRRTPERATRHGLVLVPEDRKAAGLALTASVEANVVASSLAKLLSTAGFVRPGSRPRLALDMIRRFAIRPPDRRKIVGKLSGGNAQKVLVARAVASRPKVMILDQPTAGVDIGAKAELHNQIRLAAREGAGILVISDDLDELLELSHRVVVMTAGALGGSYRPNELNRASLLAAISRVASDAQTGSENLPGMA</sequence>
<dbReference type="InterPro" id="IPR050107">
    <property type="entry name" value="ABC_carbohydrate_import_ATPase"/>
</dbReference>
<gene>
    <name evidence="8" type="ORF">QO011_002894</name>
</gene>
<dbReference type="SUPFAM" id="SSF52540">
    <property type="entry name" value="P-loop containing nucleoside triphosphate hydrolases"/>
    <property type="match status" value="2"/>
</dbReference>
<dbReference type="PROSITE" id="PS50893">
    <property type="entry name" value="ABC_TRANSPORTER_2"/>
    <property type="match status" value="2"/>
</dbReference>
<evidence type="ECO:0000256" key="3">
    <source>
        <dbReference type="ARBA" id="ARBA00022597"/>
    </source>
</evidence>
<organism evidence="8 9">
    <name type="scientific">Labrys wisconsinensis</name>
    <dbReference type="NCBI Taxonomy" id="425677"/>
    <lineage>
        <taxon>Bacteria</taxon>
        <taxon>Pseudomonadati</taxon>
        <taxon>Pseudomonadota</taxon>
        <taxon>Alphaproteobacteria</taxon>
        <taxon>Hyphomicrobiales</taxon>
        <taxon>Xanthobacteraceae</taxon>
        <taxon>Labrys</taxon>
    </lineage>
</organism>
<evidence type="ECO:0000313" key="8">
    <source>
        <dbReference type="EMBL" id="MDQ0469878.1"/>
    </source>
</evidence>
<comment type="similarity">
    <text evidence="1">Belongs to the ABC transporter superfamily.</text>
</comment>
<evidence type="ECO:0000256" key="4">
    <source>
        <dbReference type="ARBA" id="ARBA00022737"/>
    </source>
</evidence>
<keyword evidence="9" id="KW-1185">Reference proteome</keyword>
<keyword evidence="4" id="KW-0677">Repeat</keyword>
<keyword evidence="2" id="KW-0813">Transport</keyword>
<dbReference type="Pfam" id="PF00005">
    <property type="entry name" value="ABC_tran"/>
    <property type="match status" value="2"/>
</dbReference>
<reference evidence="8 9" key="1">
    <citation type="submission" date="2023-07" db="EMBL/GenBank/DDBJ databases">
        <title>Genomic Encyclopedia of Type Strains, Phase IV (KMG-IV): sequencing the most valuable type-strain genomes for metagenomic binning, comparative biology and taxonomic classification.</title>
        <authorList>
            <person name="Goeker M."/>
        </authorList>
    </citation>
    <scope>NUCLEOTIDE SEQUENCE [LARGE SCALE GENOMIC DNA]</scope>
    <source>
        <strain evidence="8 9">DSM 19619</strain>
    </source>
</reference>
<evidence type="ECO:0000256" key="1">
    <source>
        <dbReference type="ARBA" id="ARBA00005417"/>
    </source>
</evidence>
<proteinExistence type="inferred from homology"/>
<evidence type="ECO:0000256" key="2">
    <source>
        <dbReference type="ARBA" id="ARBA00022448"/>
    </source>
</evidence>
<dbReference type="RefSeq" id="WP_307273050.1">
    <property type="nucleotide sequence ID" value="NZ_JAUSVX010000004.1"/>
</dbReference>
<dbReference type="InterPro" id="IPR003439">
    <property type="entry name" value="ABC_transporter-like_ATP-bd"/>
</dbReference>
<dbReference type="PANTHER" id="PTHR43790">
    <property type="entry name" value="CARBOHYDRATE TRANSPORT ATP-BINDING PROTEIN MG119-RELATED"/>
    <property type="match status" value="1"/>
</dbReference>
<dbReference type="PANTHER" id="PTHR43790:SF9">
    <property type="entry name" value="GALACTOFURANOSE TRANSPORTER ATP-BINDING PROTEIN YTFR"/>
    <property type="match status" value="1"/>
</dbReference>
<dbReference type="InterPro" id="IPR027417">
    <property type="entry name" value="P-loop_NTPase"/>
</dbReference>
<dbReference type="InterPro" id="IPR017871">
    <property type="entry name" value="ABC_transporter-like_CS"/>
</dbReference>
<dbReference type="SMART" id="SM00382">
    <property type="entry name" value="AAA"/>
    <property type="match status" value="2"/>
</dbReference>
<evidence type="ECO:0000256" key="6">
    <source>
        <dbReference type="ARBA" id="ARBA00022840"/>
    </source>
</evidence>
<keyword evidence="5" id="KW-0547">Nucleotide-binding</keyword>
<dbReference type="Proteomes" id="UP001242480">
    <property type="component" value="Unassembled WGS sequence"/>
</dbReference>
<evidence type="ECO:0000313" key="9">
    <source>
        <dbReference type="Proteomes" id="UP001242480"/>
    </source>
</evidence>
<dbReference type="InterPro" id="IPR003593">
    <property type="entry name" value="AAA+_ATPase"/>
</dbReference>
<dbReference type="EMBL" id="JAUSVX010000004">
    <property type="protein sequence ID" value="MDQ0469878.1"/>
    <property type="molecule type" value="Genomic_DNA"/>
</dbReference>
<keyword evidence="6" id="KW-0067">ATP-binding</keyword>
<dbReference type="PROSITE" id="PS00211">
    <property type="entry name" value="ABC_TRANSPORTER_1"/>
    <property type="match status" value="1"/>
</dbReference>
<feature type="domain" description="ABC transporter" evidence="7">
    <location>
        <begin position="257"/>
        <end position="500"/>
    </location>
</feature>
<dbReference type="CDD" id="cd03215">
    <property type="entry name" value="ABC_Carb_Monos_II"/>
    <property type="match status" value="1"/>
</dbReference>
<comment type="caution">
    <text evidence="8">The sequence shown here is derived from an EMBL/GenBank/DDBJ whole genome shotgun (WGS) entry which is preliminary data.</text>
</comment>
<evidence type="ECO:0000256" key="5">
    <source>
        <dbReference type="ARBA" id="ARBA00022741"/>
    </source>
</evidence>
<dbReference type="CDD" id="cd03216">
    <property type="entry name" value="ABC_Carb_Monos_I"/>
    <property type="match status" value="1"/>
</dbReference>
<accession>A0ABU0J6J9</accession>
<name>A0ABU0J6J9_9HYPH</name>
<dbReference type="Gene3D" id="3.40.50.300">
    <property type="entry name" value="P-loop containing nucleotide triphosphate hydrolases"/>
    <property type="match status" value="2"/>
</dbReference>
<protein>
    <submittedName>
        <fullName evidence="8">ABC-type sugar transport system ATPase subunit</fullName>
    </submittedName>
</protein>
<evidence type="ECO:0000259" key="7">
    <source>
        <dbReference type="PROSITE" id="PS50893"/>
    </source>
</evidence>
<keyword evidence="3 8" id="KW-0762">Sugar transport</keyword>